<dbReference type="SUPFAM" id="SSF46689">
    <property type="entry name" value="Homeodomain-like"/>
    <property type="match status" value="1"/>
</dbReference>
<dbReference type="OrthoDB" id="3190535at2"/>
<keyword evidence="8" id="KW-1185">Reference proteome</keyword>
<keyword evidence="2 4" id="KW-0238">DNA-binding</keyword>
<evidence type="ECO:0000256" key="5">
    <source>
        <dbReference type="SAM" id="MobiDB-lite"/>
    </source>
</evidence>
<name>A0A318HCP1_9MYCO</name>
<dbReference type="EMBL" id="QJJU01000023">
    <property type="protein sequence ID" value="PXX03271.1"/>
    <property type="molecule type" value="Genomic_DNA"/>
</dbReference>
<comment type="caution">
    <text evidence="7">The sequence shown here is derived from an EMBL/GenBank/DDBJ whole genome shotgun (WGS) entry which is preliminary data.</text>
</comment>
<dbReference type="Proteomes" id="UP000247781">
    <property type="component" value="Unassembled WGS sequence"/>
</dbReference>
<sequence length="222" mass="24541">MTARNGAAARRRPAESVAAVSDGAHDAVGGRREEILQAAQKLFAENGFRETNLNDVATRMGFRRQAVYHYFPSKEDILYELIDRAGQSIATSAQPTLDSDMPPAEKLAEVVRNHVRQLLTNLDIFRIQFSELFKLSGDRADGLRRDMSAYVRDIAHVIEAGQKDGTFVDVPARTQTLLILGMCNGTTEWYGTSQSPRSIDEIADYAAQLALAGAKGTVRKRR</sequence>
<dbReference type="InterPro" id="IPR041490">
    <property type="entry name" value="KstR2_TetR_C"/>
</dbReference>
<dbReference type="InterPro" id="IPR050109">
    <property type="entry name" value="HTH-type_TetR-like_transc_reg"/>
</dbReference>
<keyword evidence="3" id="KW-0804">Transcription</keyword>
<evidence type="ECO:0000313" key="7">
    <source>
        <dbReference type="EMBL" id="PXX03271.1"/>
    </source>
</evidence>
<dbReference type="Pfam" id="PF17932">
    <property type="entry name" value="TetR_C_24"/>
    <property type="match status" value="1"/>
</dbReference>
<reference evidence="7 8" key="2">
    <citation type="submission" date="2018-06" db="EMBL/GenBank/DDBJ databases">
        <title>Sequencing of bacterial isolates from soil warming experiment in Harvard Forest, Massachusetts, USA.</title>
        <authorList>
            <person name="Deangelis K.PhD."/>
        </authorList>
    </citation>
    <scope>NUCLEOTIDE SEQUENCE [LARGE SCALE GENOMIC DNA]</scope>
    <source>
        <strain evidence="7 8">GAS496</strain>
    </source>
</reference>
<protein>
    <submittedName>
        <fullName evidence="7">TetR family transcriptional regulator</fullName>
    </submittedName>
</protein>
<dbReference type="GO" id="GO:0003700">
    <property type="term" value="F:DNA-binding transcription factor activity"/>
    <property type="evidence" value="ECO:0007669"/>
    <property type="project" value="TreeGrafter"/>
</dbReference>
<dbReference type="InterPro" id="IPR001647">
    <property type="entry name" value="HTH_TetR"/>
</dbReference>
<dbReference type="PRINTS" id="PR00455">
    <property type="entry name" value="HTHTETR"/>
</dbReference>
<dbReference type="Gene3D" id="1.10.10.60">
    <property type="entry name" value="Homeodomain-like"/>
    <property type="match status" value="1"/>
</dbReference>
<dbReference type="Pfam" id="PF00440">
    <property type="entry name" value="TetR_N"/>
    <property type="match status" value="1"/>
</dbReference>
<evidence type="ECO:0000313" key="8">
    <source>
        <dbReference type="Proteomes" id="UP000247781"/>
    </source>
</evidence>
<evidence type="ECO:0000259" key="6">
    <source>
        <dbReference type="PROSITE" id="PS50977"/>
    </source>
</evidence>
<dbReference type="PROSITE" id="PS50977">
    <property type="entry name" value="HTH_TETR_2"/>
    <property type="match status" value="1"/>
</dbReference>
<feature type="region of interest" description="Disordered" evidence="5">
    <location>
        <begin position="1"/>
        <end position="25"/>
    </location>
</feature>
<dbReference type="Gene3D" id="1.10.357.10">
    <property type="entry name" value="Tetracycline Repressor, domain 2"/>
    <property type="match status" value="1"/>
</dbReference>
<dbReference type="InterPro" id="IPR036271">
    <property type="entry name" value="Tet_transcr_reg_TetR-rel_C_sf"/>
</dbReference>
<evidence type="ECO:0000256" key="3">
    <source>
        <dbReference type="ARBA" id="ARBA00023163"/>
    </source>
</evidence>
<feature type="DNA-binding region" description="H-T-H motif" evidence="4">
    <location>
        <begin position="52"/>
        <end position="71"/>
    </location>
</feature>
<evidence type="ECO:0000256" key="4">
    <source>
        <dbReference type="PROSITE-ProRule" id="PRU00335"/>
    </source>
</evidence>
<dbReference type="AlphaFoldDB" id="A0A318HCP1"/>
<reference evidence="8" key="1">
    <citation type="submission" date="2018-05" db="EMBL/GenBank/DDBJ databases">
        <authorList>
            <person name="Deangelis K."/>
            <person name="Huntemann M."/>
            <person name="Clum A."/>
            <person name="Pillay M."/>
            <person name="Palaniappan K."/>
            <person name="Varghese N."/>
            <person name="Mikhailova N."/>
            <person name="Stamatis D."/>
            <person name="Reddy T."/>
            <person name="Daum C."/>
            <person name="Shapiro N."/>
            <person name="Ivanova N."/>
            <person name="Kyrpides N."/>
            <person name="Woyke T."/>
        </authorList>
    </citation>
    <scope>NUCLEOTIDE SEQUENCE [LARGE SCALE GENOMIC DNA]</scope>
    <source>
        <strain evidence="8">GAS496</strain>
    </source>
</reference>
<dbReference type="InterPro" id="IPR009057">
    <property type="entry name" value="Homeodomain-like_sf"/>
</dbReference>
<evidence type="ECO:0000256" key="1">
    <source>
        <dbReference type="ARBA" id="ARBA00023015"/>
    </source>
</evidence>
<organism evidence="7 8">
    <name type="scientific">Mycolicibacterium moriokaense</name>
    <dbReference type="NCBI Taxonomy" id="39691"/>
    <lineage>
        <taxon>Bacteria</taxon>
        <taxon>Bacillati</taxon>
        <taxon>Actinomycetota</taxon>
        <taxon>Actinomycetes</taxon>
        <taxon>Mycobacteriales</taxon>
        <taxon>Mycobacteriaceae</taxon>
        <taxon>Mycolicibacterium</taxon>
    </lineage>
</organism>
<feature type="domain" description="HTH tetR-type" evidence="6">
    <location>
        <begin position="29"/>
        <end position="89"/>
    </location>
</feature>
<keyword evidence="1" id="KW-0805">Transcription regulation</keyword>
<dbReference type="RefSeq" id="WP_110319036.1">
    <property type="nucleotide sequence ID" value="NZ_QJJU01000023.1"/>
</dbReference>
<dbReference type="SUPFAM" id="SSF48498">
    <property type="entry name" value="Tetracyclin repressor-like, C-terminal domain"/>
    <property type="match status" value="1"/>
</dbReference>
<proteinExistence type="predicted"/>
<accession>A0A318HCP1</accession>
<dbReference type="PANTHER" id="PTHR30055:SF234">
    <property type="entry name" value="HTH-TYPE TRANSCRIPTIONAL REGULATOR BETI"/>
    <property type="match status" value="1"/>
</dbReference>
<gene>
    <name evidence="7" type="ORF">C8E89_12373</name>
</gene>
<dbReference type="PANTHER" id="PTHR30055">
    <property type="entry name" value="HTH-TYPE TRANSCRIPTIONAL REGULATOR RUTR"/>
    <property type="match status" value="1"/>
</dbReference>
<evidence type="ECO:0000256" key="2">
    <source>
        <dbReference type="ARBA" id="ARBA00023125"/>
    </source>
</evidence>
<dbReference type="GO" id="GO:0000976">
    <property type="term" value="F:transcription cis-regulatory region binding"/>
    <property type="evidence" value="ECO:0007669"/>
    <property type="project" value="TreeGrafter"/>
</dbReference>